<evidence type="ECO:0000313" key="15">
    <source>
        <dbReference type="Proteomes" id="UP000298716"/>
    </source>
</evidence>
<reference evidence="14 15" key="2">
    <citation type="submission" date="2019-05" db="EMBL/GenBank/DDBJ databases">
        <title>Genome evolution of the obligate endosymbiont Buchnera aphidicola.</title>
        <authorList>
            <person name="Moran N.A."/>
        </authorList>
    </citation>
    <scope>NUCLEOTIDE SEQUENCE [LARGE SCALE GENOMIC DNA]</scope>
    <source>
        <strain evidence="14 15">Mga</strain>
    </source>
</reference>
<keyword evidence="11" id="KW-0697">Rotamase</keyword>
<dbReference type="Pfam" id="PF13145">
    <property type="entry name" value="Rotamase_2"/>
    <property type="match status" value="1"/>
</dbReference>
<dbReference type="RefSeq" id="WP_158355191.1">
    <property type="nucleotide sequence ID" value="NZ_CP034867.1"/>
</dbReference>
<evidence type="ECO:0000256" key="11">
    <source>
        <dbReference type="PROSITE-ProRule" id="PRU00278"/>
    </source>
</evidence>
<evidence type="ECO:0000256" key="1">
    <source>
        <dbReference type="ARBA" id="ARBA00004382"/>
    </source>
</evidence>
<dbReference type="InterPro" id="IPR027304">
    <property type="entry name" value="Trigger_fact/SurA_dom_sf"/>
</dbReference>
<evidence type="ECO:0000313" key="14">
    <source>
        <dbReference type="EMBL" id="QCI22910.1"/>
    </source>
</evidence>
<evidence type="ECO:0000256" key="12">
    <source>
        <dbReference type="SAM" id="Phobius"/>
    </source>
</evidence>
<evidence type="ECO:0000256" key="8">
    <source>
        <dbReference type="ARBA" id="ARBA00038408"/>
    </source>
</evidence>
<organism evidence="14 15">
    <name type="scientific">Buchnera aphidicola</name>
    <name type="common">Macrosiphum gaurae</name>
    <dbReference type="NCBI Taxonomy" id="2315801"/>
    <lineage>
        <taxon>Bacteria</taxon>
        <taxon>Pseudomonadati</taxon>
        <taxon>Pseudomonadota</taxon>
        <taxon>Gammaproteobacteria</taxon>
        <taxon>Enterobacterales</taxon>
        <taxon>Erwiniaceae</taxon>
        <taxon>Buchnera</taxon>
    </lineage>
</organism>
<dbReference type="Gene3D" id="1.10.4030.10">
    <property type="entry name" value="Porin chaperone SurA, peptide-binding domain"/>
    <property type="match status" value="1"/>
</dbReference>
<dbReference type="PANTHER" id="PTHR47529:SF1">
    <property type="entry name" value="PERIPLASMIC CHAPERONE PPID"/>
    <property type="match status" value="1"/>
</dbReference>
<keyword evidence="7" id="KW-0143">Chaperone</keyword>
<protein>
    <recommendedName>
        <fullName evidence="9">Periplasmic chaperone PpiD</fullName>
    </recommendedName>
    <alternativeName>
        <fullName evidence="10">Periplasmic folding chaperone</fullName>
    </alternativeName>
</protein>
<keyword evidence="3" id="KW-0997">Cell inner membrane</keyword>
<dbReference type="SUPFAM" id="SSF109998">
    <property type="entry name" value="Triger factor/SurA peptide-binding domain-like"/>
    <property type="match status" value="1"/>
</dbReference>
<reference evidence="14 15" key="1">
    <citation type="submission" date="2018-12" db="EMBL/GenBank/DDBJ databases">
        <authorList>
            <person name="Chong R.A."/>
        </authorList>
    </citation>
    <scope>NUCLEOTIDE SEQUENCE [LARGE SCALE GENOMIC DNA]</scope>
    <source>
        <strain evidence="14 15">Mga</strain>
    </source>
</reference>
<dbReference type="AlphaFoldDB" id="A0A4D6YB13"/>
<feature type="transmembrane region" description="Helical" evidence="12">
    <location>
        <begin position="12"/>
        <end position="34"/>
    </location>
</feature>
<dbReference type="PANTHER" id="PTHR47529">
    <property type="entry name" value="PEPTIDYL-PROLYL CIS-TRANS ISOMERASE D"/>
    <property type="match status" value="1"/>
</dbReference>
<keyword evidence="4 12" id="KW-0812">Transmembrane</keyword>
<evidence type="ECO:0000256" key="9">
    <source>
        <dbReference type="ARBA" id="ARBA00040743"/>
    </source>
</evidence>
<dbReference type="Gene3D" id="3.10.50.40">
    <property type="match status" value="1"/>
</dbReference>
<dbReference type="InterPro" id="IPR000297">
    <property type="entry name" value="PPIase_PpiC"/>
</dbReference>
<keyword evidence="2" id="KW-1003">Cell membrane</keyword>
<feature type="domain" description="PpiC" evidence="13">
    <location>
        <begin position="266"/>
        <end position="356"/>
    </location>
</feature>
<comment type="similarity">
    <text evidence="8">Belongs to the PpiD chaperone family.</text>
</comment>
<evidence type="ECO:0000256" key="10">
    <source>
        <dbReference type="ARBA" id="ARBA00042775"/>
    </source>
</evidence>
<evidence type="ECO:0000256" key="2">
    <source>
        <dbReference type="ARBA" id="ARBA00022475"/>
    </source>
</evidence>
<evidence type="ECO:0000259" key="13">
    <source>
        <dbReference type="PROSITE" id="PS50198"/>
    </source>
</evidence>
<dbReference type="EMBL" id="CP034867">
    <property type="protein sequence ID" value="QCI22910.1"/>
    <property type="molecule type" value="Genomic_DNA"/>
</dbReference>
<gene>
    <name evidence="14" type="ORF">D9V72_02420</name>
</gene>
<dbReference type="GO" id="GO:0003755">
    <property type="term" value="F:peptidyl-prolyl cis-trans isomerase activity"/>
    <property type="evidence" value="ECO:0007669"/>
    <property type="project" value="UniProtKB-KW"/>
</dbReference>
<dbReference type="Proteomes" id="UP000298716">
    <property type="component" value="Chromosome"/>
</dbReference>
<dbReference type="GO" id="GO:0005886">
    <property type="term" value="C:plasma membrane"/>
    <property type="evidence" value="ECO:0007669"/>
    <property type="project" value="UniProtKB-SubCell"/>
</dbReference>
<sequence>MTKYLQSRSTHIIVKCILVIIILSLILSTISIYINKDSEKYIAIVNNEKINFNVFKKMYFIEREKQKKILGKNFLKFSHNKIFIKETQHYVLSQLINNVLLEQYAKKMHLQVNDLTIKEIILNSPIFQKNKQFNKEQYFNYLTSINLTNHEYINTIKKKINTRNLIHTIANSNFLLENETKNIIKLLSQKRVIKKSIIKPHYIIYKQNITDTEAQNYFHKNRSNFYIPEKFKISFTQLKLDDFKTNCNNQEIHEWYLKNIQQYSTKEKRRYSIIQTKTKNEALSILSRLHNTPEDFSKIAKKESTDPISSKKGGDIGLISIDLLPNEIKNVNLNQKNQISNVVSFRNEFLIIKLSEILPAKQKKIDEVSKIIKNEIKKTKSLGLYNKLKNEISYNIAKNPDQIKLILQENHLSTQETDWFDKKSIPEILNVPALKKIIFNQELFIKNKIIKPNLYFISLKNNQSFLIKITDFRKKEMQTFENVKENIIKKLKFIKAIKETKQLSEKIIYELKEGKMNLFKKSNLYFSHPETISRYDQNSIASIVFSLPHPKKGGKTYALYQDKNKNFIIISLEKVYNTNFSLREKNIVREYLEKNNTETIFNSILKDLREKSIIIYKNIEKNIT</sequence>
<keyword evidence="5 12" id="KW-1133">Transmembrane helix</keyword>
<dbReference type="OrthoDB" id="9812372at2"/>
<dbReference type="SUPFAM" id="SSF54534">
    <property type="entry name" value="FKBP-like"/>
    <property type="match status" value="1"/>
</dbReference>
<accession>A0A4D6YB13</accession>
<evidence type="ECO:0000256" key="5">
    <source>
        <dbReference type="ARBA" id="ARBA00022989"/>
    </source>
</evidence>
<evidence type="ECO:0000256" key="4">
    <source>
        <dbReference type="ARBA" id="ARBA00022692"/>
    </source>
</evidence>
<keyword evidence="6 12" id="KW-0472">Membrane</keyword>
<comment type="subcellular location">
    <subcellularLocation>
        <location evidence="1">Cell inner membrane</location>
        <topology evidence="1">Single-pass type II membrane protein</topology>
        <orientation evidence="1">Periplasmic side</orientation>
    </subcellularLocation>
</comment>
<name>A0A4D6YB13_9GAMM</name>
<keyword evidence="11 14" id="KW-0413">Isomerase</keyword>
<evidence type="ECO:0000256" key="6">
    <source>
        <dbReference type="ARBA" id="ARBA00023136"/>
    </source>
</evidence>
<proteinExistence type="inferred from homology"/>
<evidence type="ECO:0000256" key="3">
    <source>
        <dbReference type="ARBA" id="ARBA00022519"/>
    </source>
</evidence>
<dbReference type="InterPro" id="IPR052029">
    <property type="entry name" value="PpiD_chaperone"/>
</dbReference>
<dbReference type="PROSITE" id="PS50198">
    <property type="entry name" value="PPIC_PPIASE_2"/>
    <property type="match status" value="1"/>
</dbReference>
<evidence type="ECO:0000256" key="7">
    <source>
        <dbReference type="ARBA" id="ARBA00023186"/>
    </source>
</evidence>
<dbReference type="Pfam" id="PF13624">
    <property type="entry name" value="SurA_N_3"/>
    <property type="match status" value="1"/>
</dbReference>
<dbReference type="InterPro" id="IPR046357">
    <property type="entry name" value="PPIase_dom_sf"/>
</dbReference>